<reference evidence="6 7" key="1">
    <citation type="submission" date="2016-02" db="EMBL/GenBank/DDBJ databases">
        <authorList>
            <person name="Wen L."/>
            <person name="He K."/>
            <person name="Yang H."/>
        </authorList>
    </citation>
    <scope>NUCLEOTIDE SEQUENCE [LARGE SCALE GENOMIC DNA]</scope>
    <source>
        <strain evidence="6 7">CV58</strain>
    </source>
</reference>
<dbReference type="Pfam" id="PF03466">
    <property type="entry name" value="LysR_substrate"/>
    <property type="match status" value="1"/>
</dbReference>
<dbReference type="InterPro" id="IPR058163">
    <property type="entry name" value="LysR-type_TF_proteobact-type"/>
</dbReference>
<keyword evidence="2" id="KW-0805">Transcription regulation</keyword>
<dbReference type="EMBL" id="LSZO01000192">
    <property type="protein sequence ID" value="KXU35749.1"/>
    <property type="molecule type" value="Genomic_DNA"/>
</dbReference>
<dbReference type="Gene3D" id="1.10.10.10">
    <property type="entry name" value="Winged helix-like DNA-binding domain superfamily/Winged helix DNA-binding domain"/>
    <property type="match status" value="1"/>
</dbReference>
<dbReference type="RefSeq" id="WP_068392308.1">
    <property type="nucleotide sequence ID" value="NZ_LSZO01000192.1"/>
</dbReference>
<name>A0A139SML8_9GAMM</name>
<accession>A0A139SML8</accession>
<dbReference type="PANTHER" id="PTHR30537">
    <property type="entry name" value="HTH-TYPE TRANSCRIPTIONAL REGULATOR"/>
    <property type="match status" value="1"/>
</dbReference>
<dbReference type="GO" id="GO:0003700">
    <property type="term" value="F:DNA-binding transcription factor activity"/>
    <property type="evidence" value="ECO:0007669"/>
    <property type="project" value="InterPro"/>
</dbReference>
<proteinExistence type="inferred from homology"/>
<keyword evidence="4" id="KW-0804">Transcription</keyword>
<dbReference type="Gene3D" id="3.40.190.10">
    <property type="entry name" value="Periplasmic binding protein-like II"/>
    <property type="match status" value="2"/>
</dbReference>
<organism evidence="6 7">
    <name type="scientific">Ventosimonas gracilis</name>
    <dbReference type="NCBI Taxonomy" id="1680762"/>
    <lineage>
        <taxon>Bacteria</taxon>
        <taxon>Pseudomonadati</taxon>
        <taxon>Pseudomonadota</taxon>
        <taxon>Gammaproteobacteria</taxon>
        <taxon>Pseudomonadales</taxon>
        <taxon>Ventosimonadaceae</taxon>
        <taxon>Ventosimonas</taxon>
    </lineage>
</organism>
<dbReference type="PROSITE" id="PS50931">
    <property type="entry name" value="HTH_LYSR"/>
    <property type="match status" value="1"/>
</dbReference>
<gene>
    <name evidence="6" type="ORF">AXE65_06130</name>
</gene>
<keyword evidence="3" id="KW-0238">DNA-binding</keyword>
<evidence type="ECO:0000313" key="7">
    <source>
        <dbReference type="Proteomes" id="UP000072660"/>
    </source>
</evidence>
<dbReference type="InterPro" id="IPR005119">
    <property type="entry name" value="LysR_subst-bd"/>
</dbReference>
<evidence type="ECO:0000256" key="3">
    <source>
        <dbReference type="ARBA" id="ARBA00023125"/>
    </source>
</evidence>
<keyword evidence="7" id="KW-1185">Reference proteome</keyword>
<feature type="domain" description="HTH lysR-type" evidence="5">
    <location>
        <begin position="6"/>
        <end position="63"/>
    </location>
</feature>
<evidence type="ECO:0000256" key="1">
    <source>
        <dbReference type="ARBA" id="ARBA00009437"/>
    </source>
</evidence>
<comment type="similarity">
    <text evidence="1">Belongs to the LysR transcriptional regulatory family.</text>
</comment>
<dbReference type="PANTHER" id="PTHR30537:SF79">
    <property type="entry name" value="TRANSCRIPTIONAL REGULATOR-RELATED"/>
    <property type="match status" value="1"/>
</dbReference>
<dbReference type="SUPFAM" id="SSF46785">
    <property type="entry name" value="Winged helix' DNA-binding domain"/>
    <property type="match status" value="1"/>
</dbReference>
<dbReference type="InterPro" id="IPR036390">
    <property type="entry name" value="WH_DNA-bd_sf"/>
</dbReference>
<dbReference type="OrthoDB" id="5526340at2"/>
<evidence type="ECO:0000256" key="2">
    <source>
        <dbReference type="ARBA" id="ARBA00023015"/>
    </source>
</evidence>
<dbReference type="GO" id="GO:0043565">
    <property type="term" value="F:sequence-specific DNA binding"/>
    <property type="evidence" value="ECO:0007669"/>
    <property type="project" value="TreeGrafter"/>
</dbReference>
<dbReference type="CDD" id="cd08432">
    <property type="entry name" value="PBP2_GcdR_TrpI_HvrB_AmpR_like"/>
    <property type="match status" value="1"/>
</dbReference>
<evidence type="ECO:0000259" key="5">
    <source>
        <dbReference type="PROSITE" id="PS50931"/>
    </source>
</evidence>
<sequence length="293" mass="32073">MPAYLPSTTALRALDAITRLGSVAAAATELNLTRGAVSHQIRTLEQCVGFALTERDGRGISLTQEGRQYAHEVQNLLGRLREAAQRCQNKPLAGRLTVSCNPGFAAYWLCHHIGDFVRQYPEVQLHLIAPREIGDTSHAEADLFIAFGIGDWPGQWVQKLVSLSLFPVCSPRLLNQYGGLQSVHELGKVPLLHMNDHTDWRVWLASAAACEVDAQSGLLFTDASWAQSACIAAQGVCIGDNLISSTALQSGLLVRPFMLTIDSPRSYWLVAHPHKAERPLVQAFCSWLKGKLA</sequence>
<evidence type="ECO:0000313" key="6">
    <source>
        <dbReference type="EMBL" id="KXU35749.1"/>
    </source>
</evidence>
<dbReference type="AlphaFoldDB" id="A0A139SML8"/>
<dbReference type="InterPro" id="IPR036388">
    <property type="entry name" value="WH-like_DNA-bd_sf"/>
</dbReference>
<dbReference type="Proteomes" id="UP000072660">
    <property type="component" value="Unassembled WGS sequence"/>
</dbReference>
<comment type="caution">
    <text evidence="6">The sequence shown here is derived from an EMBL/GenBank/DDBJ whole genome shotgun (WGS) entry which is preliminary data.</text>
</comment>
<dbReference type="InterPro" id="IPR000847">
    <property type="entry name" value="LysR_HTH_N"/>
</dbReference>
<evidence type="ECO:0000256" key="4">
    <source>
        <dbReference type="ARBA" id="ARBA00023163"/>
    </source>
</evidence>
<dbReference type="Pfam" id="PF00126">
    <property type="entry name" value="HTH_1"/>
    <property type="match status" value="1"/>
</dbReference>
<protein>
    <submittedName>
        <fullName evidence="6">LysR family transcriptional regulator</fullName>
    </submittedName>
</protein>
<dbReference type="SUPFAM" id="SSF53850">
    <property type="entry name" value="Periplasmic binding protein-like II"/>
    <property type="match status" value="1"/>
</dbReference>
<dbReference type="GO" id="GO:0006351">
    <property type="term" value="P:DNA-templated transcription"/>
    <property type="evidence" value="ECO:0007669"/>
    <property type="project" value="TreeGrafter"/>
</dbReference>